<evidence type="ECO:0000313" key="1">
    <source>
        <dbReference type="EMBL" id="SVA02191.1"/>
    </source>
</evidence>
<accession>A0A381SFV2</accession>
<protein>
    <recommendedName>
        <fullName evidence="2">Arsenate reductase (Glutaredoxin)</fullName>
    </recommendedName>
</protein>
<evidence type="ECO:0008006" key="2">
    <source>
        <dbReference type="Google" id="ProtNLM"/>
    </source>
</evidence>
<gene>
    <name evidence="1" type="ORF">METZ01_LOCUS55045</name>
</gene>
<dbReference type="PANTHER" id="PTHR30041">
    <property type="entry name" value="ARSENATE REDUCTASE"/>
    <property type="match status" value="1"/>
</dbReference>
<proteinExistence type="predicted"/>
<name>A0A381SFV2_9ZZZZ</name>
<dbReference type="AlphaFoldDB" id="A0A381SFV2"/>
<feature type="non-terminal residue" evidence="1">
    <location>
        <position position="1"/>
    </location>
</feature>
<organism evidence="1">
    <name type="scientific">marine metagenome</name>
    <dbReference type="NCBI Taxonomy" id="408172"/>
    <lineage>
        <taxon>unclassified sequences</taxon>
        <taxon>metagenomes</taxon>
        <taxon>ecological metagenomes</taxon>
    </lineage>
</organism>
<dbReference type="SUPFAM" id="SSF52833">
    <property type="entry name" value="Thioredoxin-like"/>
    <property type="match status" value="1"/>
</dbReference>
<dbReference type="Gene3D" id="3.40.30.10">
    <property type="entry name" value="Glutaredoxin"/>
    <property type="match status" value="1"/>
</dbReference>
<dbReference type="InterPro" id="IPR006660">
    <property type="entry name" value="Arsenate_reductase-like"/>
</dbReference>
<dbReference type="EMBL" id="UINC01002980">
    <property type="protein sequence ID" value="SVA02191.1"/>
    <property type="molecule type" value="Genomic_DNA"/>
</dbReference>
<reference evidence="1" key="1">
    <citation type="submission" date="2018-05" db="EMBL/GenBank/DDBJ databases">
        <authorList>
            <person name="Lanie J.A."/>
            <person name="Ng W.-L."/>
            <person name="Kazmierczak K.M."/>
            <person name="Andrzejewski T.M."/>
            <person name="Davidsen T.M."/>
            <person name="Wayne K.J."/>
            <person name="Tettelin H."/>
            <person name="Glass J.I."/>
            <person name="Rusch D."/>
            <person name="Podicherti R."/>
            <person name="Tsui H.-C.T."/>
            <person name="Winkler M.E."/>
        </authorList>
    </citation>
    <scope>NUCLEOTIDE SEQUENCE</scope>
</reference>
<dbReference type="PANTHER" id="PTHR30041:SF4">
    <property type="entry name" value="ARSENATE REDUCTASE"/>
    <property type="match status" value="1"/>
</dbReference>
<dbReference type="Pfam" id="PF03960">
    <property type="entry name" value="ArsC"/>
    <property type="match status" value="1"/>
</dbReference>
<sequence>VQLLKENGIEPEIIQYLKTPPDVNELNDLSIMMGLRPKEFVRRNETEFKENNLVQFLDNDNVLFRAMVKYPKIMERPIIVCGNKAVLGRPPENVLTLL</sequence>
<dbReference type="PROSITE" id="PS51353">
    <property type="entry name" value="ARSC"/>
    <property type="match status" value="1"/>
</dbReference>
<dbReference type="InterPro" id="IPR036249">
    <property type="entry name" value="Thioredoxin-like_sf"/>
</dbReference>